<evidence type="ECO:0000256" key="10">
    <source>
        <dbReference type="ARBA" id="ARBA00022679"/>
    </source>
</evidence>
<evidence type="ECO:0000256" key="8">
    <source>
        <dbReference type="ARBA" id="ARBA00022605"/>
    </source>
</evidence>
<dbReference type="GO" id="GO:0003879">
    <property type="term" value="F:ATP phosphoribosyltransferase activity"/>
    <property type="evidence" value="ECO:0007669"/>
    <property type="project" value="UniProtKB-UniRule"/>
</dbReference>
<evidence type="ECO:0000313" key="18">
    <source>
        <dbReference type="Proteomes" id="UP000703893"/>
    </source>
</evidence>
<comment type="domain">
    <text evidence="15">Lacks the C-terminal regulatory region which is replaced by HisZ.</text>
</comment>
<organism evidence="17 18">
    <name type="scientific">Candidatus Tanganyikabacteria bacterium</name>
    <dbReference type="NCBI Taxonomy" id="2961651"/>
    <lineage>
        <taxon>Bacteria</taxon>
        <taxon>Bacillati</taxon>
        <taxon>Candidatus Sericytochromatia</taxon>
        <taxon>Candidatus Tanganyikabacteria</taxon>
    </lineage>
</organism>
<dbReference type="EC" id="2.4.2.17" evidence="5 15"/>
<evidence type="ECO:0000256" key="15">
    <source>
        <dbReference type="HAMAP-Rule" id="MF_01018"/>
    </source>
</evidence>
<dbReference type="EMBL" id="VGJX01000090">
    <property type="protein sequence ID" value="MBM3273978.1"/>
    <property type="molecule type" value="Genomic_DNA"/>
</dbReference>
<evidence type="ECO:0000256" key="4">
    <source>
        <dbReference type="ARBA" id="ARBA00009489"/>
    </source>
</evidence>
<feature type="domain" description="ATP phosphoribosyltransferase catalytic" evidence="16">
    <location>
        <begin position="51"/>
        <end position="205"/>
    </location>
</feature>
<evidence type="ECO:0000256" key="7">
    <source>
        <dbReference type="ARBA" id="ARBA00022490"/>
    </source>
</evidence>
<comment type="subunit">
    <text evidence="15">Heteromultimer composed of HisG and HisZ subunits.</text>
</comment>
<dbReference type="PANTHER" id="PTHR21403:SF8">
    <property type="entry name" value="ATP PHOSPHORIBOSYLTRANSFERASE"/>
    <property type="match status" value="1"/>
</dbReference>
<dbReference type="Pfam" id="PF01634">
    <property type="entry name" value="HisG"/>
    <property type="match status" value="1"/>
</dbReference>
<name>A0A938BM68_9BACT</name>
<dbReference type="GO" id="GO:0005524">
    <property type="term" value="F:ATP binding"/>
    <property type="evidence" value="ECO:0007669"/>
    <property type="project" value="UniProtKB-KW"/>
</dbReference>
<gene>
    <name evidence="15" type="primary">hisG</name>
    <name evidence="17" type="ORF">FJZ00_02405</name>
</gene>
<keyword evidence="13 15" id="KW-0368">Histidine biosynthesis</keyword>
<keyword evidence="12 15" id="KW-0067">ATP-binding</keyword>
<keyword evidence="10 15" id="KW-0808">Transferase</keyword>
<evidence type="ECO:0000256" key="1">
    <source>
        <dbReference type="ARBA" id="ARBA00000915"/>
    </source>
</evidence>
<evidence type="ECO:0000256" key="13">
    <source>
        <dbReference type="ARBA" id="ARBA00023102"/>
    </source>
</evidence>
<dbReference type="InterPro" id="IPR001348">
    <property type="entry name" value="ATP_PRibTrfase_HisG"/>
</dbReference>
<dbReference type="Gene3D" id="3.40.190.10">
    <property type="entry name" value="Periplasmic binding protein-like II"/>
    <property type="match status" value="2"/>
</dbReference>
<dbReference type="NCBIfam" id="TIGR00070">
    <property type="entry name" value="hisG"/>
    <property type="match status" value="1"/>
</dbReference>
<evidence type="ECO:0000313" key="17">
    <source>
        <dbReference type="EMBL" id="MBM3273978.1"/>
    </source>
</evidence>
<proteinExistence type="inferred from homology"/>
<evidence type="ECO:0000256" key="6">
    <source>
        <dbReference type="ARBA" id="ARBA00020998"/>
    </source>
</evidence>
<keyword evidence="11 15" id="KW-0547">Nucleotide-binding</keyword>
<protein>
    <recommendedName>
        <fullName evidence="6 15">ATP phosphoribosyltransferase</fullName>
        <shortName evidence="15">ATP-PRT</shortName>
        <shortName evidence="15">ATP-PRTase</shortName>
        <ecNumber evidence="5 15">2.4.2.17</ecNumber>
    </recommendedName>
</protein>
<comment type="similarity">
    <text evidence="4 15">Belongs to the ATP phosphoribosyltransferase family. Short subfamily.</text>
</comment>
<keyword evidence="7 15" id="KW-0963">Cytoplasm</keyword>
<evidence type="ECO:0000256" key="9">
    <source>
        <dbReference type="ARBA" id="ARBA00022676"/>
    </source>
</evidence>
<dbReference type="HAMAP" id="MF_01018">
    <property type="entry name" value="HisG_Short"/>
    <property type="match status" value="1"/>
</dbReference>
<dbReference type="PROSITE" id="PS01316">
    <property type="entry name" value="ATP_P_PHORIBOSYLTR"/>
    <property type="match status" value="1"/>
</dbReference>
<evidence type="ECO:0000259" key="16">
    <source>
        <dbReference type="Pfam" id="PF01634"/>
    </source>
</evidence>
<dbReference type="FunFam" id="3.40.190.10:FF:000008">
    <property type="entry name" value="ATP phosphoribosyltransferase"/>
    <property type="match status" value="1"/>
</dbReference>
<dbReference type="AlphaFoldDB" id="A0A938BM68"/>
<dbReference type="InterPro" id="IPR024893">
    <property type="entry name" value="ATP_PRibTrfase_HisG_short"/>
</dbReference>
<dbReference type="CDD" id="cd13595">
    <property type="entry name" value="PBP2_HisGs"/>
    <property type="match status" value="1"/>
</dbReference>
<comment type="function">
    <text evidence="14 15">Catalyzes the condensation of ATP and 5-phosphoribose 1-diphosphate to form N'-(5'-phosphoribosyl)-ATP (PR-ATP). Has a crucial role in the pathway because the rate of histidine biosynthesis seems to be controlled primarily by regulation of HisG enzymatic activity.</text>
</comment>
<comment type="caution">
    <text evidence="17">The sequence shown here is derived from an EMBL/GenBank/DDBJ whole genome shotgun (WGS) entry which is preliminary data.</text>
</comment>
<evidence type="ECO:0000256" key="14">
    <source>
        <dbReference type="ARBA" id="ARBA00024861"/>
    </source>
</evidence>
<comment type="catalytic activity">
    <reaction evidence="1 15">
        <text>1-(5-phospho-beta-D-ribosyl)-ATP + diphosphate = 5-phospho-alpha-D-ribose 1-diphosphate + ATP</text>
        <dbReference type="Rhea" id="RHEA:18473"/>
        <dbReference type="ChEBI" id="CHEBI:30616"/>
        <dbReference type="ChEBI" id="CHEBI:33019"/>
        <dbReference type="ChEBI" id="CHEBI:58017"/>
        <dbReference type="ChEBI" id="CHEBI:73183"/>
        <dbReference type="EC" id="2.4.2.17"/>
    </reaction>
</comment>
<accession>A0A938BM68</accession>
<comment type="pathway">
    <text evidence="3 15">Amino-acid biosynthesis; L-histidine biosynthesis; L-histidine from 5-phospho-alpha-D-ribose 1-diphosphate: step 1/9.</text>
</comment>
<dbReference type="GO" id="GO:0005737">
    <property type="term" value="C:cytoplasm"/>
    <property type="evidence" value="ECO:0007669"/>
    <property type="project" value="UniProtKB-SubCell"/>
</dbReference>
<comment type="subcellular location">
    <subcellularLocation>
        <location evidence="2 15">Cytoplasm</location>
    </subcellularLocation>
</comment>
<dbReference type="SUPFAM" id="SSF53850">
    <property type="entry name" value="Periplasmic binding protein-like II"/>
    <property type="match status" value="1"/>
</dbReference>
<sequence length="222" mass="23628">MTGLVVALAKGRLLDQAVDMLARVGIAVSDLDSRKLRVADEAGSLQFLLVKPSDVPTYVEYGAADAGICGRDVLMESQADVYEPLDLGVGSCRLVVAGKAGESDATYRSLSLVRVATKYPRSTERHFHGRGVPVELVRLSGSVELAPLVGLADHIVDLVETGTTLRANGLEVREIIAESTARLIVNRAAFATKRDAIGRLIGALREAKAARPQRTRIPSGDA</sequence>
<dbReference type="InterPro" id="IPR013820">
    <property type="entry name" value="ATP_PRibTrfase_cat"/>
</dbReference>
<dbReference type="Proteomes" id="UP000703893">
    <property type="component" value="Unassembled WGS sequence"/>
</dbReference>
<keyword evidence="8 15" id="KW-0028">Amino-acid biosynthesis</keyword>
<dbReference type="PANTHER" id="PTHR21403">
    <property type="entry name" value="ATP PHOSPHORIBOSYLTRANSFERASE ATP-PRTASE"/>
    <property type="match status" value="1"/>
</dbReference>
<evidence type="ECO:0000256" key="11">
    <source>
        <dbReference type="ARBA" id="ARBA00022741"/>
    </source>
</evidence>
<dbReference type="InterPro" id="IPR018198">
    <property type="entry name" value="ATP_PRibTrfase_CS"/>
</dbReference>
<reference evidence="17 18" key="1">
    <citation type="submission" date="2019-03" db="EMBL/GenBank/DDBJ databases">
        <title>Lake Tanganyika Metagenome-Assembled Genomes (MAGs).</title>
        <authorList>
            <person name="Tran P."/>
        </authorList>
    </citation>
    <scope>NUCLEOTIDE SEQUENCE [LARGE SCALE GENOMIC DNA]</scope>
    <source>
        <strain evidence="17">K_DeepCast_65m_m2_236</strain>
    </source>
</reference>
<dbReference type="GO" id="GO:0000105">
    <property type="term" value="P:L-histidine biosynthetic process"/>
    <property type="evidence" value="ECO:0007669"/>
    <property type="project" value="UniProtKB-UniRule"/>
</dbReference>
<evidence type="ECO:0000256" key="5">
    <source>
        <dbReference type="ARBA" id="ARBA00011946"/>
    </source>
</evidence>
<keyword evidence="9 15" id="KW-0328">Glycosyltransferase</keyword>
<evidence type="ECO:0000256" key="12">
    <source>
        <dbReference type="ARBA" id="ARBA00022840"/>
    </source>
</evidence>
<evidence type="ECO:0000256" key="3">
    <source>
        <dbReference type="ARBA" id="ARBA00004667"/>
    </source>
</evidence>
<evidence type="ECO:0000256" key="2">
    <source>
        <dbReference type="ARBA" id="ARBA00004496"/>
    </source>
</evidence>